<dbReference type="SUPFAM" id="SSF51735">
    <property type="entry name" value="NAD(P)-binding Rossmann-fold domains"/>
    <property type="match status" value="1"/>
</dbReference>
<gene>
    <name evidence="3" type="ORF">F1654_01255</name>
</gene>
<feature type="domain" description="Enoyl reductase (ER)" evidence="2">
    <location>
        <begin position="53"/>
        <end position="328"/>
    </location>
</feature>
<dbReference type="Gene3D" id="3.40.50.720">
    <property type="entry name" value="NAD(P)-binding Rossmann-like Domain"/>
    <property type="match status" value="1"/>
</dbReference>
<evidence type="ECO:0000259" key="2">
    <source>
        <dbReference type="SMART" id="SM00829"/>
    </source>
</evidence>
<evidence type="ECO:0000256" key="1">
    <source>
        <dbReference type="ARBA" id="ARBA00023002"/>
    </source>
</evidence>
<dbReference type="Pfam" id="PF00107">
    <property type="entry name" value="ADH_zinc_N"/>
    <property type="match status" value="1"/>
</dbReference>
<dbReference type="Gene3D" id="3.90.180.10">
    <property type="entry name" value="Medium-chain alcohol dehydrogenases, catalytic domain"/>
    <property type="match status" value="1"/>
</dbReference>
<dbReference type="InterPro" id="IPR045010">
    <property type="entry name" value="MDR_fam"/>
</dbReference>
<dbReference type="EMBL" id="VWOJ01000001">
    <property type="protein sequence ID" value="KAA5805480.1"/>
    <property type="molecule type" value="Genomic_DNA"/>
</dbReference>
<dbReference type="InterPro" id="IPR020843">
    <property type="entry name" value="ER"/>
</dbReference>
<dbReference type="SMART" id="SM00829">
    <property type="entry name" value="PKS_ER"/>
    <property type="match status" value="1"/>
</dbReference>
<proteinExistence type="predicted"/>
<dbReference type="Proteomes" id="UP000325122">
    <property type="component" value="Unassembled WGS sequence"/>
</dbReference>
<sequence>MQQGVLRAPVQGVPQARDFALIDAPRPQCPEGGVVVRLSHVSMDPYVGARLRGRHMGEAAPEPMTQAIPGHGVGVVIESRCAIAEGAYVHLMEAGWRELAPALDAEVRVIEPGGLSPSVFLSSLGMPGLTAWAGMTQLARVRKGDCVLVDAAAGAVGGAAGQIARAQGAARVIGIAGGPQKAALVRDTYGFDACIDYRTDGWKDELAGALSGGLDVHFENVSSEILTLALTHMNPYGRAVLCGLAAHYHDDQSAPGVPFGLIIGKRASLHGLVVYDFYDRWDAFLAKCRPLVETGALVIAEDAADGLAAAPEAFERLMTGRNLGKALVKL</sequence>
<keyword evidence="1" id="KW-0560">Oxidoreductase</keyword>
<evidence type="ECO:0000313" key="4">
    <source>
        <dbReference type="Proteomes" id="UP000325122"/>
    </source>
</evidence>
<dbReference type="InterPro" id="IPR013149">
    <property type="entry name" value="ADH-like_C"/>
</dbReference>
<dbReference type="AlphaFoldDB" id="A0A5M6ZME4"/>
<dbReference type="InterPro" id="IPR011032">
    <property type="entry name" value="GroES-like_sf"/>
</dbReference>
<comment type="caution">
    <text evidence="3">The sequence shown here is derived from an EMBL/GenBank/DDBJ whole genome shotgun (WGS) entry which is preliminary data.</text>
</comment>
<dbReference type="InterPro" id="IPR036291">
    <property type="entry name" value="NAD(P)-bd_dom_sf"/>
</dbReference>
<evidence type="ECO:0000313" key="3">
    <source>
        <dbReference type="EMBL" id="KAA5805480.1"/>
    </source>
</evidence>
<dbReference type="GO" id="GO:0016628">
    <property type="term" value="F:oxidoreductase activity, acting on the CH-CH group of donors, NAD or NADP as acceptor"/>
    <property type="evidence" value="ECO:0007669"/>
    <property type="project" value="InterPro"/>
</dbReference>
<dbReference type="InterPro" id="IPR041694">
    <property type="entry name" value="ADH_N_2"/>
</dbReference>
<dbReference type="PANTHER" id="PTHR43205:SF7">
    <property type="entry name" value="PROSTAGLANDIN REDUCTASE 1"/>
    <property type="match status" value="1"/>
</dbReference>
<name>A0A5M6ZME4_9PROT</name>
<dbReference type="CDD" id="cd05288">
    <property type="entry name" value="PGDH"/>
    <property type="match status" value="1"/>
</dbReference>
<dbReference type="Pfam" id="PF16884">
    <property type="entry name" value="ADH_N_2"/>
    <property type="match status" value="1"/>
</dbReference>
<organism evidence="3 4">
    <name type="scientific">Alkalicaulis satelles</name>
    <dbReference type="NCBI Taxonomy" id="2609175"/>
    <lineage>
        <taxon>Bacteria</taxon>
        <taxon>Pseudomonadati</taxon>
        <taxon>Pseudomonadota</taxon>
        <taxon>Alphaproteobacteria</taxon>
        <taxon>Maricaulales</taxon>
        <taxon>Maricaulaceae</taxon>
        <taxon>Alkalicaulis</taxon>
    </lineage>
</organism>
<reference evidence="3 4" key="1">
    <citation type="submission" date="2019-09" db="EMBL/GenBank/DDBJ databases">
        <authorList>
            <person name="Kevbrin V."/>
            <person name="Grouzdev D.S."/>
        </authorList>
    </citation>
    <scope>NUCLEOTIDE SEQUENCE [LARGE SCALE GENOMIC DNA]</scope>
    <source>
        <strain evidence="3 4">G-192</strain>
    </source>
</reference>
<accession>A0A5M6ZME4</accession>
<dbReference type="SUPFAM" id="SSF50129">
    <property type="entry name" value="GroES-like"/>
    <property type="match status" value="1"/>
</dbReference>
<protein>
    <submittedName>
        <fullName evidence="3">NADP-dependent oxidoreductase</fullName>
    </submittedName>
</protein>
<dbReference type="PANTHER" id="PTHR43205">
    <property type="entry name" value="PROSTAGLANDIN REDUCTASE"/>
    <property type="match status" value="1"/>
</dbReference>
<keyword evidence="4" id="KW-1185">Reference proteome</keyword>